<evidence type="ECO:0000313" key="2">
    <source>
        <dbReference type="EMBL" id="MDN8599018.1"/>
    </source>
</evidence>
<dbReference type="EMBL" id="JAUJYW010000002">
    <property type="protein sequence ID" value="MDN8599018.1"/>
    <property type="molecule type" value="Genomic_DNA"/>
</dbReference>
<evidence type="ECO:0000256" key="1">
    <source>
        <dbReference type="SAM" id="MobiDB-lite"/>
    </source>
</evidence>
<sequence>MNAQMFDIDMQALFDLRDAVGASQDQMLMAYNRALDRTTKHMYRVSVGMIIEELAPKSRKQVSRRVRPFIKRRNVTREQAGDLSSVKLWYGLNPFKVSELKGTLRQARGKKQQRDPETGRFLKKKNKGDGATFSPRGRSLSATTFPDSFIATRYGHRSIWIRQDGGGIAEARVDIAESVEDKIDDYIFENIAAVFMRYFEQDLRGRVAGNVTTGRRAGR</sequence>
<dbReference type="Proteomes" id="UP001174867">
    <property type="component" value="Unassembled WGS sequence"/>
</dbReference>
<organism evidence="2 3">
    <name type="scientific">Citrobacter enshiensis</name>
    <dbReference type="NCBI Taxonomy" id="2971264"/>
    <lineage>
        <taxon>Bacteria</taxon>
        <taxon>Pseudomonadati</taxon>
        <taxon>Pseudomonadota</taxon>
        <taxon>Gammaproteobacteria</taxon>
        <taxon>Enterobacterales</taxon>
        <taxon>Enterobacteriaceae</taxon>
        <taxon>Citrobacter</taxon>
    </lineage>
</organism>
<feature type="region of interest" description="Disordered" evidence="1">
    <location>
        <begin position="105"/>
        <end position="139"/>
    </location>
</feature>
<name>A0ABT8PRQ8_9ENTR</name>
<dbReference type="RefSeq" id="WP_301697446.1">
    <property type="nucleotide sequence ID" value="NZ_JAUJYW010000002.1"/>
</dbReference>
<evidence type="ECO:0000313" key="3">
    <source>
        <dbReference type="Proteomes" id="UP001174867"/>
    </source>
</evidence>
<accession>A0ABT8PRQ8</accession>
<reference evidence="2 3" key="1">
    <citation type="submission" date="2023-07" db="EMBL/GenBank/DDBJ databases">
        <title>Citrobacter selenititolerans sp. nov., isolated from seleniferous soil.</title>
        <authorList>
            <person name="Zhang S."/>
            <person name="Li K."/>
            <person name="Peng J."/>
            <person name="Wang H."/>
            <person name="Sun J."/>
            <person name="Guo Y."/>
        </authorList>
    </citation>
    <scope>NUCLEOTIDE SEQUENCE [LARGE SCALE GENOMIC DNA]</scope>
    <source>
        <strain evidence="2 3">S2-9</strain>
    </source>
</reference>
<comment type="caution">
    <text evidence="2">The sequence shown here is derived from an EMBL/GenBank/DDBJ whole genome shotgun (WGS) entry which is preliminary data.</text>
</comment>
<gene>
    <name evidence="2" type="ORF">Q0A17_06265</name>
</gene>
<keyword evidence="3" id="KW-1185">Reference proteome</keyword>
<protein>
    <submittedName>
        <fullName evidence="2">Uncharacterized protein</fullName>
    </submittedName>
</protein>
<proteinExistence type="predicted"/>